<evidence type="ECO:0000256" key="3">
    <source>
        <dbReference type="ARBA" id="ARBA00013109"/>
    </source>
</evidence>
<dbReference type="InterPro" id="IPR036108">
    <property type="entry name" value="4pyrrol_syn_uPrphyn_synt_sf"/>
</dbReference>
<dbReference type="GO" id="GO:0006782">
    <property type="term" value="P:protoporphyrinogen IX biosynthetic process"/>
    <property type="evidence" value="ECO:0007669"/>
    <property type="project" value="UniProtKB-UniRule"/>
</dbReference>
<dbReference type="InterPro" id="IPR039793">
    <property type="entry name" value="UROS/Hem4"/>
</dbReference>
<comment type="pathway">
    <text evidence="1 9">Porphyrin-containing compound metabolism; protoporphyrin-IX biosynthesis; coproporphyrinogen-III from 5-aminolevulinate: step 3/4.</text>
</comment>
<evidence type="ECO:0000256" key="8">
    <source>
        <dbReference type="ARBA" id="ARBA00048617"/>
    </source>
</evidence>
<dbReference type="EMBL" id="QPIJ01000002">
    <property type="protein sequence ID" value="RCV93514.1"/>
    <property type="molecule type" value="Genomic_DNA"/>
</dbReference>
<keyword evidence="12" id="KW-1185">Reference proteome</keyword>
<feature type="domain" description="Tetrapyrrole biosynthesis uroporphyrinogen III synthase" evidence="10">
    <location>
        <begin position="16"/>
        <end position="241"/>
    </location>
</feature>
<dbReference type="CDD" id="cd06578">
    <property type="entry name" value="HemD"/>
    <property type="match status" value="1"/>
</dbReference>
<gene>
    <name evidence="11" type="ORF">DU506_02550</name>
</gene>
<evidence type="ECO:0000256" key="2">
    <source>
        <dbReference type="ARBA" id="ARBA00008133"/>
    </source>
</evidence>
<dbReference type="Proteomes" id="UP000253204">
    <property type="component" value="Unassembled WGS sequence"/>
</dbReference>
<name>A0A368U9A4_9GAMM</name>
<evidence type="ECO:0000256" key="5">
    <source>
        <dbReference type="ARBA" id="ARBA00023244"/>
    </source>
</evidence>
<evidence type="ECO:0000256" key="4">
    <source>
        <dbReference type="ARBA" id="ARBA00023239"/>
    </source>
</evidence>
<dbReference type="Gene3D" id="3.40.50.10090">
    <property type="match status" value="2"/>
</dbReference>
<accession>A0A368U9A4</accession>
<dbReference type="PANTHER" id="PTHR38042">
    <property type="entry name" value="UROPORPHYRINOGEN-III SYNTHASE, CHLOROPLASTIC"/>
    <property type="match status" value="1"/>
</dbReference>
<reference evidence="11 12" key="1">
    <citation type="submission" date="2018-07" db="EMBL/GenBank/DDBJ databases">
        <title>Halomonas rutogse sp. nov., isolated from Lake TangqianCo on Tibetan Plateau.</title>
        <authorList>
            <person name="Lu H."/>
            <person name="Xing P."/>
            <person name="Wu Q."/>
        </authorList>
    </citation>
    <scope>NUCLEOTIDE SEQUENCE [LARGE SCALE GENOMIC DNA]</scope>
    <source>
        <strain evidence="11 12">TQ8S</strain>
    </source>
</reference>
<evidence type="ECO:0000313" key="11">
    <source>
        <dbReference type="EMBL" id="RCV93514.1"/>
    </source>
</evidence>
<dbReference type="GO" id="GO:0004852">
    <property type="term" value="F:uroporphyrinogen-III synthase activity"/>
    <property type="evidence" value="ECO:0007669"/>
    <property type="project" value="UniProtKB-UniRule"/>
</dbReference>
<comment type="catalytic activity">
    <reaction evidence="8 9">
        <text>hydroxymethylbilane = uroporphyrinogen III + H2O</text>
        <dbReference type="Rhea" id="RHEA:18965"/>
        <dbReference type="ChEBI" id="CHEBI:15377"/>
        <dbReference type="ChEBI" id="CHEBI:57308"/>
        <dbReference type="ChEBI" id="CHEBI:57845"/>
        <dbReference type="EC" id="4.2.1.75"/>
    </reaction>
</comment>
<proteinExistence type="inferred from homology"/>
<dbReference type="UniPathway" id="UPA00251">
    <property type="reaction ID" value="UER00320"/>
</dbReference>
<dbReference type="InterPro" id="IPR003754">
    <property type="entry name" value="4pyrrol_synth_uPrphyn_synth"/>
</dbReference>
<protein>
    <recommendedName>
        <fullName evidence="7 9">Uroporphyrinogen-III synthase</fullName>
        <ecNumber evidence="3 9">4.2.1.75</ecNumber>
    </recommendedName>
</protein>
<comment type="function">
    <text evidence="6 9">Catalyzes cyclization of the linear tetrapyrrole, hydroxymethylbilane, to the macrocyclic uroporphyrinogen III.</text>
</comment>
<evidence type="ECO:0000256" key="7">
    <source>
        <dbReference type="ARBA" id="ARBA00040167"/>
    </source>
</evidence>
<dbReference type="RefSeq" id="WP_114485386.1">
    <property type="nucleotide sequence ID" value="NZ_CBCSHM010000012.1"/>
</dbReference>
<keyword evidence="5 9" id="KW-0627">Porphyrin biosynthesis</keyword>
<organism evidence="11 12">
    <name type="scientific">Vreelandella rituensis</name>
    <dbReference type="NCBI Taxonomy" id="2282306"/>
    <lineage>
        <taxon>Bacteria</taxon>
        <taxon>Pseudomonadati</taxon>
        <taxon>Pseudomonadota</taxon>
        <taxon>Gammaproteobacteria</taxon>
        <taxon>Oceanospirillales</taxon>
        <taxon>Halomonadaceae</taxon>
        <taxon>Vreelandella</taxon>
    </lineage>
</organism>
<evidence type="ECO:0000256" key="9">
    <source>
        <dbReference type="RuleBase" id="RU366031"/>
    </source>
</evidence>
<dbReference type="AlphaFoldDB" id="A0A368U9A4"/>
<evidence type="ECO:0000256" key="6">
    <source>
        <dbReference type="ARBA" id="ARBA00037589"/>
    </source>
</evidence>
<comment type="similarity">
    <text evidence="2 9">Belongs to the uroporphyrinogen-III synthase family.</text>
</comment>
<dbReference type="GO" id="GO:0006780">
    <property type="term" value="P:uroporphyrinogen III biosynthetic process"/>
    <property type="evidence" value="ECO:0007669"/>
    <property type="project" value="UniProtKB-UniRule"/>
</dbReference>
<comment type="caution">
    <text evidence="11">The sequence shown here is derived from an EMBL/GenBank/DDBJ whole genome shotgun (WGS) entry which is preliminary data.</text>
</comment>
<evidence type="ECO:0000259" key="10">
    <source>
        <dbReference type="Pfam" id="PF02602"/>
    </source>
</evidence>
<dbReference type="PANTHER" id="PTHR38042:SF1">
    <property type="entry name" value="UROPORPHYRINOGEN-III SYNTHASE, CHLOROPLASTIC"/>
    <property type="match status" value="1"/>
</dbReference>
<evidence type="ECO:0000313" key="12">
    <source>
        <dbReference type="Proteomes" id="UP000253204"/>
    </source>
</evidence>
<dbReference type="Pfam" id="PF02602">
    <property type="entry name" value="HEM4"/>
    <property type="match status" value="1"/>
</dbReference>
<sequence length="259" mass="27527">MSAPVLICRPGERGEVLADAIIAQGFEVERLEAMTLEALPDPPALRTTWLNIDNFHKVVVVSPFAAQCLSEAFDRYWPQLPVGIDYYAVGNATAATLHETLGVAVHVPPPQAGEDTSEALLALGSLQGLANQRILLVAGEGGRALLGETLAERGANVTRLAVYRRCFKAPSIDLQRRLQDGNYQALVVTSGELLEHLAKWCDQAALNQPLIVSSRRLATLADTLGFRAPMVASGATPNALTAALARACNPKGADVDPGT</sequence>
<dbReference type="EC" id="4.2.1.75" evidence="3 9"/>
<keyword evidence="4 9" id="KW-0456">Lyase</keyword>
<dbReference type="OrthoDB" id="9787650at2"/>
<evidence type="ECO:0000256" key="1">
    <source>
        <dbReference type="ARBA" id="ARBA00004772"/>
    </source>
</evidence>
<dbReference type="SUPFAM" id="SSF69618">
    <property type="entry name" value="HemD-like"/>
    <property type="match status" value="1"/>
</dbReference>